<feature type="region of interest" description="Disordered" evidence="1">
    <location>
        <begin position="35"/>
        <end position="69"/>
    </location>
</feature>
<keyword evidence="4" id="KW-1185">Reference proteome</keyword>
<keyword evidence="2" id="KW-1133">Transmembrane helix</keyword>
<gene>
    <name evidence="3" type="ORF">SAMN04488120_10370</name>
</gene>
<evidence type="ECO:0000256" key="2">
    <source>
        <dbReference type="SAM" id="Phobius"/>
    </source>
</evidence>
<protein>
    <submittedName>
        <fullName evidence="3">Uncharacterized protein</fullName>
    </submittedName>
</protein>
<keyword evidence="2" id="KW-0812">Transmembrane</keyword>
<evidence type="ECO:0000313" key="4">
    <source>
        <dbReference type="Proteomes" id="UP000199771"/>
    </source>
</evidence>
<dbReference type="OrthoDB" id="7069203at2"/>
<proteinExistence type="predicted"/>
<keyword evidence="2" id="KW-0472">Membrane</keyword>
<dbReference type="EMBL" id="FOOC01000003">
    <property type="protein sequence ID" value="SFF37846.1"/>
    <property type="molecule type" value="Genomic_DNA"/>
</dbReference>
<dbReference type="STRING" id="1076937.SAMN04488120_10370"/>
<dbReference type="AlphaFoldDB" id="A0A1I2IAG3"/>
<dbReference type="Proteomes" id="UP000199771">
    <property type="component" value="Unassembled WGS sequence"/>
</dbReference>
<feature type="transmembrane region" description="Helical" evidence="2">
    <location>
        <begin position="6"/>
        <end position="27"/>
    </location>
</feature>
<accession>A0A1I2IAG3</accession>
<evidence type="ECO:0000313" key="3">
    <source>
        <dbReference type="EMBL" id="SFF37846.1"/>
    </source>
</evidence>
<dbReference type="RefSeq" id="WP_143383616.1">
    <property type="nucleotide sequence ID" value="NZ_FOOC01000003.1"/>
</dbReference>
<organism evidence="3 4">
    <name type="scientific">Fontimonas thermophila</name>
    <dbReference type="NCBI Taxonomy" id="1076937"/>
    <lineage>
        <taxon>Bacteria</taxon>
        <taxon>Pseudomonadati</taxon>
        <taxon>Pseudomonadota</taxon>
        <taxon>Gammaproteobacteria</taxon>
        <taxon>Nevskiales</taxon>
        <taxon>Nevskiaceae</taxon>
        <taxon>Fontimonas</taxon>
    </lineage>
</organism>
<reference evidence="3 4" key="1">
    <citation type="submission" date="2016-10" db="EMBL/GenBank/DDBJ databases">
        <authorList>
            <person name="de Groot N.N."/>
        </authorList>
    </citation>
    <scope>NUCLEOTIDE SEQUENCE [LARGE SCALE GENOMIC DNA]</scope>
    <source>
        <strain evidence="3 4">DSM 23609</strain>
    </source>
</reference>
<sequence length="69" mass="7340">MDVLPLVSFVLWATGLSVAALAGLMLLDWHSARQQRRASPQPPVHRVAPCAQGTTAANAPEARPLRKAA</sequence>
<name>A0A1I2IAG3_9GAMM</name>
<evidence type="ECO:0000256" key="1">
    <source>
        <dbReference type="SAM" id="MobiDB-lite"/>
    </source>
</evidence>